<dbReference type="EMBL" id="CATQJA010002665">
    <property type="protein sequence ID" value="CAJ0583332.1"/>
    <property type="molecule type" value="Genomic_DNA"/>
</dbReference>
<organism evidence="1 2">
    <name type="scientific">Mesorhabditis spiculigera</name>
    <dbReference type="NCBI Taxonomy" id="96644"/>
    <lineage>
        <taxon>Eukaryota</taxon>
        <taxon>Metazoa</taxon>
        <taxon>Ecdysozoa</taxon>
        <taxon>Nematoda</taxon>
        <taxon>Chromadorea</taxon>
        <taxon>Rhabditida</taxon>
        <taxon>Rhabditina</taxon>
        <taxon>Rhabditomorpha</taxon>
        <taxon>Rhabditoidea</taxon>
        <taxon>Rhabditidae</taxon>
        <taxon>Mesorhabditinae</taxon>
        <taxon>Mesorhabditis</taxon>
    </lineage>
</organism>
<dbReference type="AlphaFoldDB" id="A0AA36D9R7"/>
<gene>
    <name evidence="1" type="ORF">MSPICULIGERA_LOCUS21419</name>
</gene>
<keyword evidence="2" id="KW-1185">Reference proteome</keyword>
<comment type="caution">
    <text evidence="1">The sequence shown here is derived from an EMBL/GenBank/DDBJ whole genome shotgun (WGS) entry which is preliminary data.</text>
</comment>
<name>A0AA36D9R7_9BILA</name>
<evidence type="ECO:0000313" key="2">
    <source>
        <dbReference type="Proteomes" id="UP001177023"/>
    </source>
</evidence>
<protein>
    <submittedName>
        <fullName evidence="1">Uncharacterized protein</fullName>
    </submittedName>
</protein>
<feature type="non-terminal residue" evidence="1">
    <location>
        <position position="1"/>
    </location>
</feature>
<evidence type="ECO:0000313" key="1">
    <source>
        <dbReference type="EMBL" id="CAJ0583332.1"/>
    </source>
</evidence>
<sequence length="167" mass="18498">MVFSSKPAVYTGEALACERVIRVSCSKMSQARIERGGPRLARNLLILQTLKYAREEQKRIEMAALKTITENLIQLLDEDEPIRPPIVFTVTDDHEGLSVFDSDAPLVFGTEATEECLYEGDEELMVVSSPAPLSSALDDALSKIGKITERKRRSATPINVRHAMAAH</sequence>
<reference evidence="1" key="1">
    <citation type="submission" date="2023-06" db="EMBL/GenBank/DDBJ databases">
        <authorList>
            <person name="Delattre M."/>
        </authorList>
    </citation>
    <scope>NUCLEOTIDE SEQUENCE</scope>
    <source>
        <strain evidence="1">AF72</strain>
    </source>
</reference>
<accession>A0AA36D9R7</accession>
<proteinExistence type="predicted"/>
<dbReference type="Proteomes" id="UP001177023">
    <property type="component" value="Unassembled WGS sequence"/>
</dbReference>